<feature type="transmembrane region" description="Helical" evidence="6">
    <location>
        <begin position="41"/>
        <end position="61"/>
    </location>
</feature>
<keyword evidence="6" id="KW-0675">Receptor</keyword>
<feature type="transmembrane region" description="Helical" evidence="6">
    <location>
        <begin position="120"/>
        <end position="137"/>
    </location>
</feature>
<dbReference type="PROSITE" id="PS51257">
    <property type="entry name" value="PROKAR_LIPOPROTEIN"/>
    <property type="match status" value="1"/>
</dbReference>
<comment type="function">
    <text evidence="6">Gustatory receptor which mediates acceptance or avoidance behavior, depending on its substrates.</text>
</comment>
<evidence type="ECO:0000313" key="7">
    <source>
        <dbReference type="EnsemblMetazoa" id="CPIJ039846-PA"/>
    </source>
</evidence>
<evidence type="ECO:0000256" key="4">
    <source>
        <dbReference type="ARBA" id="ARBA00022989"/>
    </source>
</evidence>
<keyword evidence="2 6" id="KW-1003">Cell membrane</keyword>
<organism evidence="7 8">
    <name type="scientific">Culex quinquefasciatus</name>
    <name type="common">Southern house mosquito</name>
    <name type="synonym">Culex pungens</name>
    <dbReference type="NCBI Taxonomy" id="7176"/>
    <lineage>
        <taxon>Eukaryota</taxon>
        <taxon>Metazoa</taxon>
        <taxon>Ecdysozoa</taxon>
        <taxon>Arthropoda</taxon>
        <taxon>Hexapoda</taxon>
        <taxon>Insecta</taxon>
        <taxon>Pterygota</taxon>
        <taxon>Neoptera</taxon>
        <taxon>Endopterygota</taxon>
        <taxon>Diptera</taxon>
        <taxon>Nematocera</taxon>
        <taxon>Culicoidea</taxon>
        <taxon>Culicidae</taxon>
        <taxon>Culicinae</taxon>
        <taxon>Culicini</taxon>
        <taxon>Culex</taxon>
        <taxon>Culex</taxon>
    </lineage>
</organism>
<reference evidence="7" key="1">
    <citation type="submission" date="2020-05" db="UniProtKB">
        <authorList>
            <consortium name="EnsemblMetazoa"/>
        </authorList>
    </citation>
    <scope>IDENTIFICATION</scope>
    <source>
        <strain evidence="7">JHB</strain>
    </source>
</reference>
<dbReference type="GO" id="GO:0005886">
    <property type="term" value="C:plasma membrane"/>
    <property type="evidence" value="ECO:0007669"/>
    <property type="project" value="UniProtKB-SubCell"/>
</dbReference>
<sequence length="410" mass="46505">MSSIKPSSMPPFSFSCASALQQSTAMSPTSHNQFHRVTTTILRCGQLFGAAPFPFPLWTHSRWHRPAQRKKTIDTVLRTAQLVWKVCLAAVYCWCLLLWKSLPLPPTATVFSNILENLNHVLRAMILVAILGLGRYLNGKFAGVLMQLGTIGHLLEQHGFRMDFRRLGREHKLILVTMLVLNAVEVSFYYAADDGWTVLSVLGAFYLPYWITLLRITQYWHTAGMIQQILQRINRMIKSANESENKELLQVAHCLISQIFNLINQTVDSFGFELLTMTLSGILSISLAFYDAHFLYFLEVFGQRDYCLVVGYITWSTIHFYLLGLTLAPQSRVKAQVLRKIALNVVELGERQHQVTVRAISQLFRLNDSKHLTWGFVELDLQLFASIISLVAANMLLLIQLKSGVDSKVG</sequence>
<evidence type="ECO:0000256" key="6">
    <source>
        <dbReference type="RuleBase" id="RU363108"/>
    </source>
</evidence>
<evidence type="ECO:0000256" key="3">
    <source>
        <dbReference type="ARBA" id="ARBA00022692"/>
    </source>
</evidence>
<evidence type="ECO:0000256" key="1">
    <source>
        <dbReference type="ARBA" id="ARBA00004651"/>
    </source>
</evidence>
<feature type="transmembrane region" description="Helical" evidence="6">
    <location>
        <begin position="309"/>
        <end position="328"/>
    </location>
</feature>
<dbReference type="InParanoid" id="A0A1S4KIA9"/>
<accession>A0A1S4KIA9</accession>
<keyword evidence="3 6" id="KW-0812">Transmembrane</keyword>
<evidence type="ECO:0000313" key="8">
    <source>
        <dbReference type="Proteomes" id="UP000002320"/>
    </source>
</evidence>
<dbReference type="AlphaFoldDB" id="A0A1S4KIA9"/>
<dbReference type="GO" id="GO:0007165">
    <property type="term" value="P:signal transduction"/>
    <property type="evidence" value="ECO:0007669"/>
    <property type="project" value="UniProtKB-KW"/>
</dbReference>
<evidence type="ECO:0000256" key="2">
    <source>
        <dbReference type="ARBA" id="ARBA00022475"/>
    </source>
</evidence>
<feature type="transmembrane region" description="Helical" evidence="6">
    <location>
        <begin position="270"/>
        <end position="289"/>
    </location>
</feature>
<dbReference type="Proteomes" id="UP000002320">
    <property type="component" value="Unassembled WGS sequence"/>
</dbReference>
<comment type="similarity">
    <text evidence="6">Belongs to the insect chemoreceptor superfamily. Gustatory receptor (GR) family.</text>
</comment>
<dbReference type="VEuPathDB" id="VectorBase:CPIJ039846"/>
<keyword evidence="8" id="KW-1185">Reference proteome</keyword>
<feature type="transmembrane region" description="Helical" evidence="6">
    <location>
        <begin position="198"/>
        <end position="216"/>
    </location>
</feature>
<keyword evidence="4 6" id="KW-1133">Transmembrane helix</keyword>
<evidence type="ECO:0000256" key="5">
    <source>
        <dbReference type="ARBA" id="ARBA00023136"/>
    </source>
</evidence>
<feature type="transmembrane region" description="Helical" evidence="6">
    <location>
        <begin position="82"/>
        <end position="100"/>
    </location>
</feature>
<proteinExistence type="inferred from homology"/>
<keyword evidence="6" id="KW-0807">Transducer</keyword>
<dbReference type="Pfam" id="PF08395">
    <property type="entry name" value="7tm_7"/>
    <property type="match status" value="1"/>
</dbReference>
<dbReference type="VEuPathDB" id="VectorBase:CQUJHB000918"/>
<comment type="subcellular location">
    <subcellularLocation>
        <location evidence="1 6">Cell membrane</location>
        <topology evidence="1 6">Multi-pass membrane protein</topology>
    </subcellularLocation>
</comment>
<protein>
    <recommendedName>
        <fullName evidence="6">Gustatory receptor</fullName>
    </recommendedName>
</protein>
<dbReference type="InterPro" id="IPR013604">
    <property type="entry name" value="7TM_chemorcpt"/>
</dbReference>
<name>A0A1S4KIA9_CULQU</name>
<feature type="transmembrane region" description="Helical" evidence="6">
    <location>
        <begin position="173"/>
        <end position="192"/>
    </location>
</feature>
<dbReference type="GO" id="GO:0050909">
    <property type="term" value="P:sensory perception of taste"/>
    <property type="evidence" value="ECO:0007669"/>
    <property type="project" value="InterPro"/>
</dbReference>
<keyword evidence="5 6" id="KW-0472">Membrane</keyword>
<dbReference type="EnsemblMetazoa" id="CPIJ039846-RA">
    <property type="protein sequence ID" value="CPIJ039846-PA"/>
    <property type="gene ID" value="CPIJ039846"/>
</dbReference>